<dbReference type="CDD" id="cd06225">
    <property type="entry name" value="HAMP"/>
    <property type="match status" value="1"/>
</dbReference>
<dbReference type="SMART" id="SM00304">
    <property type="entry name" value="HAMP"/>
    <property type="match status" value="2"/>
</dbReference>
<dbReference type="AlphaFoldDB" id="A0A644TQV4"/>
<feature type="domain" description="HAMP" evidence="10">
    <location>
        <begin position="232"/>
        <end position="287"/>
    </location>
</feature>
<dbReference type="Gene3D" id="1.10.287.950">
    <property type="entry name" value="Methyl-accepting chemotaxis protein"/>
    <property type="match status" value="1"/>
</dbReference>
<keyword evidence="2" id="KW-1003">Cell membrane</keyword>
<dbReference type="SMART" id="SM00283">
    <property type="entry name" value="MA"/>
    <property type="match status" value="1"/>
</dbReference>
<dbReference type="InterPro" id="IPR004089">
    <property type="entry name" value="MCPsignal_dom"/>
</dbReference>
<evidence type="ECO:0000259" key="9">
    <source>
        <dbReference type="PROSITE" id="PS50111"/>
    </source>
</evidence>
<reference evidence="11" key="1">
    <citation type="submission" date="2019-08" db="EMBL/GenBank/DDBJ databases">
        <authorList>
            <person name="Kucharzyk K."/>
            <person name="Murdoch R.W."/>
            <person name="Higgins S."/>
            <person name="Loffler F."/>
        </authorList>
    </citation>
    <scope>NUCLEOTIDE SEQUENCE</scope>
</reference>
<dbReference type="GO" id="GO:0004888">
    <property type="term" value="F:transmembrane signaling receptor activity"/>
    <property type="evidence" value="ECO:0007669"/>
    <property type="project" value="InterPro"/>
</dbReference>
<comment type="caution">
    <text evidence="11">The sequence shown here is derived from an EMBL/GenBank/DDBJ whole genome shotgun (WGS) entry which is preliminary data.</text>
</comment>
<dbReference type="Gene3D" id="1.10.8.500">
    <property type="entry name" value="HAMP domain in histidine kinase"/>
    <property type="match status" value="1"/>
</dbReference>
<feature type="transmembrane region" description="Helical" evidence="8">
    <location>
        <begin position="12"/>
        <end position="31"/>
    </location>
</feature>
<evidence type="ECO:0000256" key="3">
    <source>
        <dbReference type="ARBA" id="ARBA00022692"/>
    </source>
</evidence>
<evidence type="ECO:0000256" key="2">
    <source>
        <dbReference type="ARBA" id="ARBA00022475"/>
    </source>
</evidence>
<keyword evidence="4 8" id="KW-1133">Transmembrane helix</keyword>
<keyword evidence="6" id="KW-0807">Transducer</keyword>
<dbReference type="GO" id="GO:0007165">
    <property type="term" value="P:signal transduction"/>
    <property type="evidence" value="ECO:0007669"/>
    <property type="project" value="UniProtKB-KW"/>
</dbReference>
<dbReference type="InterPro" id="IPR003660">
    <property type="entry name" value="HAMP_dom"/>
</dbReference>
<keyword evidence="5 8" id="KW-0472">Membrane</keyword>
<evidence type="ECO:0000313" key="11">
    <source>
        <dbReference type="EMBL" id="MPL69334.1"/>
    </source>
</evidence>
<evidence type="ECO:0000256" key="7">
    <source>
        <dbReference type="ARBA" id="ARBA00029447"/>
    </source>
</evidence>
<keyword evidence="3 8" id="KW-0812">Transmembrane</keyword>
<organism evidence="11">
    <name type="scientific">bioreactor metagenome</name>
    <dbReference type="NCBI Taxonomy" id="1076179"/>
    <lineage>
        <taxon>unclassified sequences</taxon>
        <taxon>metagenomes</taxon>
        <taxon>ecological metagenomes</taxon>
    </lineage>
</organism>
<accession>A0A644TQV4</accession>
<dbReference type="SUPFAM" id="SSF58104">
    <property type="entry name" value="Methyl-accepting chemotaxis protein (MCP) signaling domain"/>
    <property type="match status" value="1"/>
</dbReference>
<dbReference type="PANTHER" id="PTHR32089">
    <property type="entry name" value="METHYL-ACCEPTING CHEMOTAXIS PROTEIN MCPB"/>
    <property type="match status" value="1"/>
</dbReference>
<dbReference type="PRINTS" id="PR00260">
    <property type="entry name" value="CHEMTRNSDUCR"/>
</dbReference>
<evidence type="ECO:0000256" key="1">
    <source>
        <dbReference type="ARBA" id="ARBA00004651"/>
    </source>
</evidence>
<gene>
    <name evidence="11" type="primary">mcp4_6</name>
    <name evidence="11" type="ORF">SDC9_15073</name>
</gene>
<evidence type="ECO:0000256" key="6">
    <source>
        <dbReference type="ARBA" id="ARBA00023224"/>
    </source>
</evidence>
<dbReference type="Gene3D" id="3.30.450.20">
    <property type="entry name" value="PAS domain"/>
    <property type="match status" value="1"/>
</dbReference>
<dbReference type="Pfam" id="PF00015">
    <property type="entry name" value="MCPsignal"/>
    <property type="match status" value="1"/>
</dbReference>
<dbReference type="Pfam" id="PF17200">
    <property type="entry name" value="sCache_2"/>
    <property type="match status" value="1"/>
</dbReference>
<name>A0A644TQV4_9ZZZZ</name>
<dbReference type="PROSITE" id="PS50111">
    <property type="entry name" value="CHEMOTAXIS_TRANSDUC_2"/>
    <property type="match status" value="1"/>
</dbReference>
<dbReference type="InterPro" id="IPR004090">
    <property type="entry name" value="Chemotax_Me-accpt_rcpt"/>
</dbReference>
<sequence>MQINSLKNKLILAMILTGLIGSLLVGIYNIYRNIEANANAVKEYRAILYEQFDRSIKLQVETAVSLIQDVHNQQQKGLLSEADAKKRAADIVRNLRFDNGNYFWIDTTEGVNVVLLGRDQEGKSRYQAKDAKGYPFIQGLIENGIKPGGGYTDYAFPKPNQTQELPKRAYSLLFQPYNWVVGTGNWTDDIDTFVDGKTQELAAQLKTQIMMQILFCVISLVLSVMIAFYLGNLFTKPIMALRGRTMQMADGDYSNDLDPSLMQRKDELGDMAKAFDTLNKNMRSVLRNIQQSAEHVAASSEELTASAEQSALVVTQVAGSINDVAQGAQGQLKAVDEASAVVEQMSAGIQQAAASSNQVAEHSAQAADKAKEGNTSVEKAVSQMAHIEETVNNSAQVVAKLGERSKEIGQIVDAISGIAGQTNLLALNAAIEAARAGEHGRGFAVVAEEVRKLAEQSQEAAGKIAILIGEIQGDTDKAVVAMDEGTREVKIGTEVVTTAGKAFEEIAELVTNVSGQVREISAVMEELASGSQQIVMSVRDIDGLTKTAVDHTQTVSAATEEQSASMEEIASSSQSLAKLAQDLQTAVSHFRV</sequence>
<dbReference type="Pfam" id="PF00672">
    <property type="entry name" value="HAMP"/>
    <property type="match status" value="1"/>
</dbReference>
<dbReference type="PANTHER" id="PTHR32089:SF112">
    <property type="entry name" value="LYSOZYME-LIKE PROTEIN-RELATED"/>
    <property type="match status" value="1"/>
</dbReference>
<feature type="domain" description="Methyl-accepting transducer" evidence="9">
    <location>
        <begin position="306"/>
        <end position="542"/>
    </location>
</feature>
<comment type="similarity">
    <text evidence="7">Belongs to the methyl-accepting chemotaxis (MCP) protein family.</text>
</comment>
<evidence type="ECO:0000256" key="4">
    <source>
        <dbReference type="ARBA" id="ARBA00022989"/>
    </source>
</evidence>
<evidence type="ECO:0000256" key="5">
    <source>
        <dbReference type="ARBA" id="ARBA00023136"/>
    </source>
</evidence>
<protein>
    <submittedName>
        <fullName evidence="11">Methyl-accepting chemotaxis protein 4</fullName>
    </submittedName>
</protein>
<proteinExistence type="inferred from homology"/>
<dbReference type="GO" id="GO:0005886">
    <property type="term" value="C:plasma membrane"/>
    <property type="evidence" value="ECO:0007669"/>
    <property type="project" value="UniProtKB-SubCell"/>
</dbReference>
<dbReference type="SMART" id="SM01049">
    <property type="entry name" value="Cache_2"/>
    <property type="match status" value="1"/>
</dbReference>
<dbReference type="PROSITE" id="PS50885">
    <property type="entry name" value="HAMP"/>
    <property type="match status" value="1"/>
</dbReference>
<evidence type="ECO:0000256" key="8">
    <source>
        <dbReference type="SAM" id="Phobius"/>
    </source>
</evidence>
<dbReference type="CDD" id="cd11386">
    <property type="entry name" value="MCP_signal"/>
    <property type="match status" value="1"/>
</dbReference>
<comment type="subcellular location">
    <subcellularLocation>
        <location evidence="1">Cell membrane</location>
        <topology evidence="1">Multi-pass membrane protein</topology>
    </subcellularLocation>
</comment>
<dbReference type="EMBL" id="VSSQ01000046">
    <property type="protein sequence ID" value="MPL69334.1"/>
    <property type="molecule type" value="Genomic_DNA"/>
</dbReference>
<feature type="transmembrane region" description="Helical" evidence="8">
    <location>
        <begin position="209"/>
        <end position="234"/>
    </location>
</feature>
<dbReference type="InterPro" id="IPR033480">
    <property type="entry name" value="sCache_2"/>
</dbReference>
<dbReference type="GO" id="GO:0006935">
    <property type="term" value="P:chemotaxis"/>
    <property type="evidence" value="ECO:0007669"/>
    <property type="project" value="InterPro"/>
</dbReference>
<evidence type="ECO:0000259" key="10">
    <source>
        <dbReference type="PROSITE" id="PS50885"/>
    </source>
</evidence>